<evidence type="ECO:0000256" key="9">
    <source>
        <dbReference type="RuleBase" id="RU004386"/>
    </source>
</evidence>
<dbReference type="PANTHER" id="PTHR28570">
    <property type="entry name" value="ASPARTYL AMINOPEPTIDASE"/>
    <property type="match status" value="1"/>
</dbReference>
<reference evidence="11 12" key="1">
    <citation type="submission" date="2019-06" db="EMBL/GenBank/DDBJ databases">
        <title>Sequencing the genomes of 1000 actinobacteria strains.</title>
        <authorList>
            <person name="Klenk H.-P."/>
        </authorList>
    </citation>
    <scope>NUCLEOTIDE SEQUENCE [LARGE SCALE GENOMIC DNA]</scope>
    <source>
        <strain evidence="11 12">DSM 18607</strain>
    </source>
</reference>
<dbReference type="OrthoDB" id="5288740at2"/>
<evidence type="ECO:0000256" key="10">
    <source>
        <dbReference type="RuleBase" id="RU004387"/>
    </source>
</evidence>
<dbReference type="NCBIfam" id="NF002759">
    <property type="entry name" value="PRK02813.1"/>
    <property type="match status" value="1"/>
</dbReference>
<evidence type="ECO:0000256" key="2">
    <source>
        <dbReference type="ARBA" id="ARBA00008290"/>
    </source>
</evidence>
<gene>
    <name evidence="11" type="ORF">FB458_0554</name>
</gene>
<dbReference type="RefSeq" id="WP_141846567.1">
    <property type="nucleotide sequence ID" value="NZ_BAAAPR010000006.1"/>
</dbReference>
<dbReference type="GO" id="GO:0008237">
    <property type="term" value="F:metallopeptidase activity"/>
    <property type="evidence" value="ECO:0007669"/>
    <property type="project" value="UniProtKB-KW"/>
</dbReference>
<comment type="similarity">
    <text evidence="2 9">Belongs to the peptidase M18 family.</text>
</comment>
<dbReference type="Proteomes" id="UP000317893">
    <property type="component" value="Unassembled WGS sequence"/>
</dbReference>
<dbReference type="PRINTS" id="PR00932">
    <property type="entry name" value="AMINO1PTASE"/>
</dbReference>
<evidence type="ECO:0000256" key="5">
    <source>
        <dbReference type="ARBA" id="ARBA00022723"/>
    </source>
</evidence>
<dbReference type="InterPro" id="IPR023358">
    <property type="entry name" value="Peptidase_M18_dom2"/>
</dbReference>
<sequence>MALSLDPRFDLDTEAAGLMAYVDASPTPFHAVVQAGWLLEEAGFVRVDESDPFPTVAGRFYLVRGGSLVAWSTDAQLAPSSPFRVVAAHTDSPNLRLKANADSSCVGWQQLGVEVYGGPLLPTWLDRDLGLSGRVAVRDREAPGGVGHRLLTGSDPLLRVAMLAIHLDRTANDGLTLDRQRHLAPVWGLGQAPGDVVGWLSEQVGVARRDVLGWDVMTHDTQPSARLGRSGDLLAAPRLDNLGTSYAGTRALVEAVAAPGDRPGHVPVLVLFDHEEVGSTSERGAQSTMLPTVLERVVASRGGGREDLLRALAGTVVASGDMSHATHPNWPERHEPSHHVRADGGPVLKLNAQLRYASDAMGAGAFRLACEQAGTPMQTYIHRTDLPCGSTVGPMTAAVTGALTVDVGAPMLSMHSCRELMAAHAVAPYAAALAAFLVPAR</sequence>
<evidence type="ECO:0000256" key="8">
    <source>
        <dbReference type="ARBA" id="ARBA00023049"/>
    </source>
</evidence>
<dbReference type="Gene3D" id="3.40.630.10">
    <property type="entry name" value="Zn peptidases"/>
    <property type="match status" value="1"/>
</dbReference>
<dbReference type="PANTHER" id="PTHR28570:SF3">
    <property type="entry name" value="ASPARTYL AMINOPEPTIDASE"/>
    <property type="match status" value="1"/>
</dbReference>
<evidence type="ECO:0000256" key="1">
    <source>
        <dbReference type="ARBA" id="ARBA00001947"/>
    </source>
</evidence>
<dbReference type="GO" id="GO:0004177">
    <property type="term" value="F:aminopeptidase activity"/>
    <property type="evidence" value="ECO:0007669"/>
    <property type="project" value="UniProtKB-KW"/>
</dbReference>
<dbReference type="EC" id="3.4.11.-" evidence="10"/>
<keyword evidence="8 9" id="KW-0482">Metalloprotease</keyword>
<protein>
    <recommendedName>
        <fullName evidence="10">M18 family aminopeptidase</fullName>
        <ecNumber evidence="10">3.4.11.-</ecNumber>
    </recommendedName>
</protein>
<comment type="caution">
    <text evidence="11">The sequence shown here is derived from an EMBL/GenBank/DDBJ whole genome shotgun (WGS) entry which is preliminary data.</text>
</comment>
<evidence type="ECO:0000313" key="12">
    <source>
        <dbReference type="Proteomes" id="UP000317893"/>
    </source>
</evidence>
<dbReference type="AlphaFoldDB" id="A0A542DWM6"/>
<dbReference type="EMBL" id="VFMN01000001">
    <property type="protein sequence ID" value="TQJ07492.1"/>
    <property type="molecule type" value="Genomic_DNA"/>
</dbReference>
<dbReference type="GO" id="GO:0006508">
    <property type="term" value="P:proteolysis"/>
    <property type="evidence" value="ECO:0007669"/>
    <property type="project" value="UniProtKB-KW"/>
</dbReference>
<name>A0A542DWM6_9MICO</name>
<keyword evidence="7 9" id="KW-0862">Zinc</keyword>
<dbReference type="SUPFAM" id="SSF53187">
    <property type="entry name" value="Zn-dependent exopeptidases"/>
    <property type="match status" value="1"/>
</dbReference>
<evidence type="ECO:0000256" key="7">
    <source>
        <dbReference type="ARBA" id="ARBA00022833"/>
    </source>
</evidence>
<evidence type="ECO:0000256" key="3">
    <source>
        <dbReference type="ARBA" id="ARBA00022438"/>
    </source>
</evidence>
<organism evidence="11 12">
    <name type="scientific">Lapillicoccus jejuensis</name>
    <dbReference type="NCBI Taxonomy" id="402171"/>
    <lineage>
        <taxon>Bacteria</taxon>
        <taxon>Bacillati</taxon>
        <taxon>Actinomycetota</taxon>
        <taxon>Actinomycetes</taxon>
        <taxon>Micrococcales</taxon>
        <taxon>Intrasporangiaceae</taxon>
        <taxon>Lapillicoccus</taxon>
    </lineage>
</organism>
<dbReference type="SUPFAM" id="SSF101821">
    <property type="entry name" value="Aminopeptidase/glucanase lid domain"/>
    <property type="match status" value="1"/>
</dbReference>
<dbReference type="GO" id="GO:0008270">
    <property type="term" value="F:zinc ion binding"/>
    <property type="evidence" value="ECO:0007669"/>
    <property type="project" value="InterPro"/>
</dbReference>
<evidence type="ECO:0000313" key="11">
    <source>
        <dbReference type="EMBL" id="TQJ07492.1"/>
    </source>
</evidence>
<keyword evidence="3 9" id="KW-0031">Aminopeptidase</keyword>
<evidence type="ECO:0000256" key="4">
    <source>
        <dbReference type="ARBA" id="ARBA00022670"/>
    </source>
</evidence>
<keyword evidence="5 9" id="KW-0479">Metal-binding</keyword>
<dbReference type="InterPro" id="IPR001948">
    <property type="entry name" value="Peptidase_M18"/>
</dbReference>
<keyword evidence="12" id="KW-1185">Reference proteome</keyword>
<keyword evidence="4 9" id="KW-0645">Protease</keyword>
<dbReference type="Pfam" id="PF02127">
    <property type="entry name" value="Peptidase_M18"/>
    <property type="match status" value="1"/>
</dbReference>
<dbReference type="Gene3D" id="2.30.250.10">
    <property type="entry name" value="Aminopeptidase i, Domain 2"/>
    <property type="match status" value="1"/>
</dbReference>
<comment type="cofactor">
    <cofactor evidence="1 10">
        <name>Zn(2+)</name>
        <dbReference type="ChEBI" id="CHEBI:29105"/>
    </cofactor>
</comment>
<evidence type="ECO:0000256" key="6">
    <source>
        <dbReference type="ARBA" id="ARBA00022801"/>
    </source>
</evidence>
<dbReference type="GO" id="GO:0005737">
    <property type="term" value="C:cytoplasm"/>
    <property type="evidence" value="ECO:0007669"/>
    <property type="project" value="UniProtKB-ARBA"/>
</dbReference>
<accession>A0A542DWM6</accession>
<proteinExistence type="inferred from homology"/>
<keyword evidence="6 9" id="KW-0378">Hydrolase</keyword>